<dbReference type="Pfam" id="PF06580">
    <property type="entry name" value="His_kinase"/>
    <property type="match status" value="1"/>
</dbReference>
<name>A0A3A1QMR5_9BACI</name>
<dbReference type="RefSeq" id="WP_119549479.1">
    <property type="nucleotide sequence ID" value="NZ_QXIR01000046.1"/>
</dbReference>
<dbReference type="InterPro" id="IPR011620">
    <property type="entry name" value="Sig_transdc_His_kinase_LytS_TM"/>
</dbReference>
<dbReference type="SUPFAM" id="SSF55874">
    <property type="entry name" value="ATPase domain of HSP90 chaperone/DNA topoisomerase II/histidine kinase"/>
    <property type="match status" value="1"/>
</dbReference>
<dbReference type="InterPro" id="IPR005467">
    <property type="entry name" value="His_kinase_dom"/>
</dbReference>
<dbReference type="Pfam" id="PF02518">
    <property type="entry name" value="HATPase_c"/>
    <property type="match status" value="1"/>
</dbReference>
<dbReference type="Pfam" id="PF07694">
    <property type="entry name" value="5TM-5TMR_LYT"/>
    <property type="match status" value="1"/>
</dbReference>
<sequence>MFDLLFTMLERLGIIVTIAFILTRFRFFQSMIYQDKLRGRQEVVAILFFGFFGIIGTYSGLAFNTDTLNFNRWAMNLDADEAIANSRVIGVVLAGLLGGYRVGIGAGLIAGIHRFTLGGFTDISCGIAAIAAGIISGMFHQRNKHVKLPAAFLIGALAETIQMLIILLVAKPFEKALTLVEMIGVPMILANGIGCALFLLIIKNVVNEEEKAGALQAQKTLRIADQTLAYLRKGMNNESAKAVCEILFKEIKPSAVAMTNKTSILAHTGLADDHHRAGSPLQTHITKDVIRLGKLVVANDETIHCVNKDCPLGAAVIAPLKQRGETIGTLKFYFSSEKEISNVILELISGLSVLLSNQLEIAEADKALQYAKEAEIKALQAQISPHFLFNSMNVIGSLIRIDPAQARKLLISLSNFLRQNLTGTTAEITSLEQELKHVKAYLAIEEARFVDKLKVQYEIDENTLSQMIPPLTLQPIVENAIKHGIKDKNENCVVKITVVNKWAGVMITVEDNGQGIPAERLAILGENSLESETGTGFALYNINRRLTMMYGDKAALKISSESGEGTEISFFIPEMEASQWKKQ</sequence>
<dbReference type="EC" id="2.7.13.3" evidence="3"/>
<dbReference type="PANTHER" id="PTHR34220">
    <property type="entry name" value="SENSOR HISTIDINE KINASE YPDA"/>
    <property type="match status" value="1"/>
</dbReference>
<dbReference type="InterPro" id="IPR036890">
    <property type="entry name" value="HATPase_C_sf"/>
</dbReference>
<keyword evidence="13 14" id="KW-0472">Membrane</keyword>
<keyword evidence="4" id="KW-1003">Cell membrane</keyword>
<dbReference type="GO" id="GO:0005886">
    <property type="term" value="C:plasma membrane"/>
    <property type="evidence" value="ECO:0007669"/>
    <property type="project" value="UniProtKB-SubCell"/>
</dbReference>
<evidence type="ECO:0000313" key="16">
    <source>
        <dbReference type="EMBL" id="RIW28251.1"/>
    </source>
</evidence>
<feature type="transmembrane region" description="Helical" evidence="14">
    <location>
        <begin position="6"/>
        <end position="23"/>
    </location>
</feature>
<dbReference type="InterPro" id="IPR010559">
    <property type="entry name" value="Sig_transdc_His_kin_internal"/>
</dbReference>
<dbReference type="GO" id="GO:0071555">
    <property type="term" value="P:cell wall organization"/>
    <property type="evidence" value="ECO:0007669"/>
    <property type="project" value="InterPro"/>
</dbReference>
<evidence type="ECO:0000313" key="17">
    <source>
        <dbReference type="Proteomes" id="UP000265801"/>
    </source>
</evidence>
<evidence type="ECO:0000256" key="2">
    <source>
        <dbReference type="ARBA" id="ARBA00004651"/>
    </source>
</evidence>
<dbReference type="Proteomes" id="UP000265801">
    <property type="component" value="Unassembled WGS sequence"/>
</dbReference>
<evidence type="ECO:0000256" key="8">
    <source>
        <dbReference type="ARBA" id="ARBA00022741"/>
    </source>
</evidence>
<evidence type="ECO:0000259" key="15">
    <source>
        <dbReference type="PROSITE" id="PS50109"/>
    </source>
</evidence>
<keyword evidence="12" id="KW-0902">Two-component regulatory system</keyword>
<accession>A0A3A1QMR5</accession>
<feature type="transmembrane region" description="Helical" evidence="14">
    <location>
        <begin position="182"/>
        <end position="202"/>
    </location>
</feature>
<evidence type="ECO:0000256" key="7">
    <source>
        <dbReference type="ARBA" id="ARBA00022692"/>
    </source>
</evidence>
<dbReference type="EMBL" id="QXIR01000046">
    <property type="protein sequence ID" value="RIW28251.1"/>
    <property type="molecule type" value="Genomic_DNA"/>
</dbReference>
<evidence type="ECO:0000256" key="10">
    <source>
        <dbReference type="ARBA" id="ARBA00022840"/>
    </source>
</evidence>
<feature type="transmembrane region" description="Helical" evidence="14">
    <location>
        <begin position="151"/>
        <end position="170"/>
    </location>
</feature>
<keyword evidence="7 14" id="KW-0812">Transmembrane</keyword>
<evidence type="ECO:0000256" key="14">
    <source>
        <dbReference type="SAM" id="Phobius"/>
    </source>
</evidence>
<evidence type="ECO:0000256" key="4">
    <source>
        <dbReference type="ARBA" id="ARBA00022475"/>
    </source>
</evidence>
<evidence type="ECO:0000256" key="1">
    <source>
        <dbReference type="ARBA" id="ARBA00000085"/>
    </source>
</evidence>
<evidence type="ECO:0000256" key="12">
    <source>
        <dbReference type="ARBA" id="ARBA00023012"/>
    </source>
</evidence>
<dbReference type="SMART" id="SM00387">
    <property type="entry name" value="HATPase_c"/>
    <property type="match status" value="1"/>
</dbReference>
<evidence type="ECO:0000256" key="11">
    <source>
        <dbReference type="ARBA" id="ARBA00022989"/>
    </source>
</evidence>
<organism evidence="16 17">
    <name type="scientific">Bacillus salacetis</name>
    <dbReference type="NCBI Taxonomy" id="2315464"/>
    <lineage>
        <taxon>Bacteria</taxon>
        <taxon>Bacillati</taxon>
        <taxon>Bacillota</taxon>
        <taxon>Bacilli</taxon>
        <taxon>Bacillales</taxon>
        <taxon>Bacillaceae</taxon>
        <taxon>Bacillus</taxon>
    </lineage>
</organism>
<dbReference type="PRINTS" id="PR00344">
    <property type="entry name" value="BCTRLSENSOR"/>
</dbReference>
<keyword evidence="11 14" id="KW-1133">Transmembrane helix</keyword>
<keyword evidence="17" id="KW-1185">Reference proteome</keyword>
<evidence type="ECO:0000256" key="13">
    <source>
        <dbReference type="ARBA" id="ARBA00023136"/>
    </source>
</evidence>
<dbReference type="Gene3D" id="3.30.450.40">
    <property type="match status" value="1"/>
</dbReference>
<feature type="transmembrane region" description="Helical" evidence="14">
    <location>
        <begin position="43"/>
        <end position="63"/>
    </location>
</feature>
<keyword evidence="6" id="KW-0808">Transferase</keyword>
<dbReference type="InterPro" id="IPR029016">
    <property type="entry name" value="GAF-like_dom_sf"/>
</dbReference>
<keyword evidence="9 16" id="KW-0418">Kinase</keyword>
<evidence type="ECO:0000256" key="9">
    <source>
        <dbReference type="ARBA" id="ARBA00022777"/>
    </source>
</evidence>
<dbReference type="PANTHER" id="PTHR34220:SF7">
    <property type="entry name" value="SENSOR HISTIDINE KINASE YPDA"/>
    <property type="match status" value="1"/>
</dbReference>
<dbReference type="OrthoDB" id="9776552at2"/>
<gene>
    <name evidence="16" type="ORF">D3H55_22060</name>
</gene>
<protein>
    <recommendedName>
        <fullName evidence="3">histidine kinase</fullName>
        <ecNumber evidence="3">2.7.13.3</ecNumber>
    </recommendedName>
</protein>
<dbReference type="GO" id="GO:0000155">
    <property type="term" value="F:phosphorelay sensor kinase activity"/>
    <property type="evidence" value="ECO:0007669"/>
    <property type="project" value="InterPro"/>
</dbReference>
<evidence type="ECO:0000256" key="6">
    <source>
        <dbReference type="ARBA" id="ARBA00022679"/>
    </source>
</evidence>
<dbReference type="InterPro" id="IPR004358">
    <property type="entry name" value="Sig_transdc_His_kin-like_C"/>
</dbReference>
<keyword evidence="8" id="KW-0547">Nucleotide-binding</keyword>
<reference evidence="16 17" key="1">
    <citation type="submission" date="2018-09" db="EMBL/GenBank/DDBJ databases">
        <title>Bacillus saliacetes sp. nov., isolated from Thai shrimp paste (Ka-pi).</title>
        <authorList>
            <person name="Daroonpunt R."/>
            <person name="Tanasupawat S."/>
            <person name="Yiamsombut S."/>
        </authorList>
    </citation>
    <scope>NUCLEOTIDE SEQUENCE [LARGE SCALE GENOMIC DNA]</scope>
    <source>
        <strain evidence="16 17">SKP7-4</strain>
    </source>
</reference>
<comment type="catalytic activity">
    <reaction evidence="1">
        <text>ATP + protein L-histidine = ADP + protein N-phospho-L-histidine.</text>
        <dbReference type="EC" id="2.7.13.3"/>
    </reaction>
</comment>
<dbReference type="AlphaFoldDB" id="A0A3A1QMR5"/>
<dbReference type="GO" id="GO:0005524">
    <property type="term" value="F:ATP binding"/>
    <property type="evidence" value="ECO:0007669"/>
    <property type="project" value="UniProtKB-KW"/>
</dbReference>
<comment type="caution">
    <text evidence="16">The sequence shown here is derived from an EMBL/GenBank/DDBJ whole genome shotgun (WGS) entry which is preliminary data.</text>
</comment>
<dbReference type="PROSITE" id="PS50109">
    <property type="entry name" value="HIS_KIN"/>
    <property type="match status" value="1"/>
</dbReference>
<feature type="transmembrane region" description="Helical" evidence="14">
    <location>
        <begin position="115"/>
        <end position="139"/>
    </location>
</feature>
<evidence type="ECO:0000256" key="5">
    <source>
        <dbReference type="ARBA" id="ARBA00022553"/>
    </source>
</evidence>
<dbReference type="Gene3D" id="3.30.565.10">
    <property type="entry name" value="Histidine kinase-like ATPase, C-terminal domain"/>
    <property type="match status" value="1"/>
</dbReference>
<feature type="transmembrane region" description="Helical" evidence="14">
    <location>
        <begin position="83"/>
        <end position="103"/>
    </location>
</feature>
<proteinExistence type="predicted"/>
<dbReference type="InterPro" id="IPR003594">
    <property type="entry name" value="HATPase_dom"/>
</dbReference>
<keyword evidence="10" id="KW-0067">ATP-binding</keyword>
<feature type="domain" description="Histidine kinase" evidence="15">
    <location>
        <begin position="473"/>
        <end position="576"/>
    </location>
</feature>
<evidence type="ECO:0000256" key="3">
    <source>
        <dbReference type="ARBA" id="ARBA00012438"/>
    </source>
</evidence>
<comment type="subcellular location">
    <subcellularLocation>
        <location evidence="2">Cell membrane</location>
        <topology evidence="2">Multi-pass membrane protein</topology>
    </subcellularLocation>
</comment>
<dbReference type="InterPro" id="IPR050640">
    <property type="entry name" value="Bact_2-comp_sensor_kinase"/>
</dbReference>
<keyword evidence="5" id="KW-0597">Phosphoprotein</keyword>